<dbReference type="InterPro" id="IPR047386">
    <property type="entry name" value="Tudor_TDRD11"/>
</dbReference>
<dbReference type="GO" id="GO:0031332">
    <property type="term" value="C:RNAi effector complex"/>
    <property type="evidence" value="ECO:0007669"/>
    <property type="project" value="InterPro"/>
</dbReference>
<feature type="domain" description="Tudor" evidence="7">
    <location>
        <begin position="723"/>
        <end position="782"/>
    </location>
</feature>
<dbReference type="SUPFAM" id="SSF63748">
    <property type="entry name" value="Tudor/PWWP/MBT"/>
    <property type="match status" value="1"/>
</dbReference>
<evidence type="ECO:0000256" key="4">
    <source>
        <dbReference type="ARBA" id="ARBA00022737"/>
    </source>
</evidence>
<dbReference type="PIRSF" id="PIRSF017179">
    <property type="entry name" value="RISC-Tudor-SN"/>
    <property type="match status" value="1"/>
</dbReference>
<evidence type="ECO:0000259" key="7">
    <source>
        <dbReference type="PROSITE" id="PS50304"/>
    </source>
</evidence>
<comment type="caution">
    <text evidence="9">The sequence shown here is derived from an EMBL/GenBank/DDBJ whole genome shotgun (WGS) entry which is preliminary data.</text>
</comment>
<feature type="domain" description="TNase-like" evidence="8">
    <location>
        <begin position="326"/>
        <end position="487"/>
    </location>
</feature>
<dbReference type="GO" id="GO:0031047">
    <property type="term" value="P:regulatory ncRNA-mediated gene silencing"/>
    <property type="evidence" value="ECO:0007669"/>
    <property type="project" value="UniProtKB-UniRule"/>
</dbReference>
<sequence length="902" mass="100738">MSTFVAVPAFKIGIVKQVLSGDTVIIRKQPQGGPPPEKVISLSGVTAPKLARQRTPNSDVETPDEPFAWEAREFLRKKLIGKEVIFTAEKPPNSATREYGNVWAGKDPNKDENMVESLLAEGLVKVRDGARNIPQLKKLVDIEDEARAQGKGLWGTDLQSHVRDIQWSVENPKAFVNKLNGQPVKAIIEYVRDGSTVRLCLLPDYTPITMMLSGIRCPAVKPDGESEPYAEEARFFLESQLLQRDIEVILESVSNNNFVGTILHPQGNIAEALVQQGFAKCVVWSLAVMKSGAANLRNAECTAKEAKLRIWTNYVSTAPAIPAKEKEFSGTVTEIVNGDALVVKTANNVYKKIFLSSIRPPREKNSNDEEGKPAATPPKPKGFKALYDIPWRYEAREFLRKKLIGKKVNVIVDYIQPAKENQFINFPQKICCTVTVGGTNIAEALVGKGFATVVGYRNDNDQRSSHYDKLLEAELKASKAGIGVHAKKDIPTHRVQDTSGDVAKAKKFFPFLKRAQKTEGVVEFITAGSRMRVYIPKESVIVTFLLAGINCPRASRPTPGSNLVQPGEPYGDEAMLFTKDKCLQRDVNVTIEEIDKAGNYIGWLWVDNENLSVSLVEHGLASMHYSAESSEYGRLIKTAEENARNKRIGIWKDYVETEKEVEKERNATIQDRIIKYDKVIITEITSEGTFFAQNIDLGTKLEALMEKIHQEINNNPPLPGSYVPKRGQICAARFSLDEQWYRAKIEKLIDDKKAHILFIDYGNREIVTHSRLALLPAGTEVDPPYATEYCLFGVKFRTDPEDRAEAVRALSLDTLNKRLYLNVEIRGTPPAVTVVDPATNVDLGKNLIKEGLVLMQHVRDHRLATLMAEYRAAQDHAKAARLNLWRHGDITEDDALEFGARR</sequence>
<keyword evidence="4" id="KW-0677">Repeat</keyword>
<dbReference type="FunFam" id="2.40.50.90:FF:000001">
    <property type="entry name" value="Staphylococcal nuclease domain-containing protein"/>
    <property type="match status" value="1"/>
</dbReference>
<protein>
    <recommendedName>
        <fullName evidence="2">Staphylococcal nuclease domain-containing protein 1</fullName>
    </recommendedName>
</protein>
<dbReference type="InterPro" id="IPR035437">
    <property type="entry name" value="SNase_OB-fold_sf"/>
</dbReference>
<dbReference type="GO" id="GO:0005829">
    <property type="term" value="C:cytosol"/>
    <property type="evidence" value="ECO:0007669"/>
    <property type="project" value="UniProtKB-UniRule"/>
</dbReference>
<dbReference type="GO" id="GO:0003723">
    <property type="term" value="F:RNA binding"/>
    <property type="evidence" value="ECO:0007669"/>
    <property type="project" value="UniProtKB-UniRule"/>
</dbReference>
<dbReference type="PROSITE" id="PS50304">
    <property type="entry name" value="TUDOR"/>
    <property type="match status" value="1"/>
</dbReference>
<dbReference type="GO" id="GO:0004518">
    <property type="term" value="F:nuclease activity"/>
    <property type="evidence" value="ECO:0007669"/>
    <property type="project" value="TreeGrafter"/>
</dbReference>
<dbReference type="Gene3D" id="2.40.50.90">
    <property type="match status" value="5"/>
</dbReference>
<dbReference type="SMART" id="SM00318">
    <property type="entry name" value="SNc"/>
    <property type="match status" value="4"/>
</dbReference>
<dbReference type="PROSITE" id="PS50830">
    <property type="entry name" value="TNASE_3"/>
    <property type="match status" value="4"/>
</dbReference>
<dbReference type="InterPro" id="IPR016685">
    <property type="entry name" value="Silence_cplx_Nase-comp_TudorSN"/>
</dbReference>
<dbReference type="FunFam" id="2.40.50.90:FF:000018">
    <property type="entry name" value="Ribonuclease"/>
    <property type="match status" value="1"/>
</dbReference>
<evidence type="ECO:0000256" key="2">
    <source>
        <dbReference type="ARBA" id="ARBA00017230"/>
    </source>
</evidence>
<dbReference type="PANTHER" id="PTHR12302">
    <property type="entry name" value="EBNA2 BINDING PROTEIN P100"/>
    <property type="match status" value="1"/>
</dbReference>
<feature type="domain" description="TNase-like" evidence="8">
    <location>
        <begin position="516"/>
        <end position="653"/>
    </location>
</feature>
<dbReference type="Pfam" id="PF00565">
    <property type="entry name" value="SNase"/>
    <property type="match status" value="4"/>
</dbReference>
<dbReference type="InterPro" id="IPR002999">
    <property type="entry name" value="Tudor"/>
</dbReference>
<dbReference type="CDD" id="cd00175">
    <property type="entry name" value="SNc"/>
    <property type="match status" value="2"/>
</dbReference>
<evidence type="ECO:0000313" key="9">
    <source>
        <dbReference type="EMBL" id="CAK1554163.1"/>
    </source>
</evidence>
<dbReference type="Pfam" id="PF00567">
    <property type="entry name" value="TUDOR"/>
    <property type="match status" value="1"/>
</dbReference>
<dbReference type="AlphaFoldDB" id="A0AAV1JXG6"/>
<keyword evidence="3 5" id="KW-0963">Cytoplasm</keyword>
<keyword evidence="10" id="KW-1185">Reference proteome</keyword>
<dbReference type="EMBL" id="CAVLEF010000265">
    <property type="protein sequence ID" value="CAK1554163.1"/>
    <property type="molecule type" value="Genomic_DNA"/>
</dbReference>
<dbReference type="PANTHER" id="PTHR12302:SF2">
    <property type="entry name" value="STAPHYLOCOCCAL NUCLEASE DOMAIN-CONTAINING PROTEIN 1"/>
    <property type="match status" value="1"/>
</dbReference>
<feature type="compositionally biased region" description="Basic and acidic residues" evidence="6">
    <location>
        <begin position="361"/>
        <end position="372"/>
    </location>
</feature>
<feature type="domain" description="TNase-like" evidence="8">
    <location>
        <begin position="9"/>
        <end position="156"/>
    </location>
</feature>
<dbReference type="CDD" id="cd20433">
    <property type="entry name" value="Tudor_TDRD11"/>
    <property type="match status" value="1"/>
</dbReference>
<accession>A0AAV1JXG6</accession>
<dbReference type="Gene3D" id="2.30.30.140">
    <property type="match status" value="1"/>
</dbReference>
<dbReference type="GO" id="GO:0005634">
    <property type="term" value="C:nucleus"/>
    <property type="evidence" value="ECO:0007669"/>
    <property type="project" value="TreeGrafter"/>
</dbReference>
<proteinExistence type="predicted"/>
<dbReference type="Proteomes" id="UP001497472">
    <property type="component" value="Unassembled WGS sequence"/>
</dbReference>
<name>A0AAV1JXG6_9NEOP</name>
<evidence type="ECO:0000259" key="8">
    <source>
        <dbReference type="PROSITE" id="PS50830"/>
    </source>
</evidence>
<feature type="region of interest" description="Disordered" evidence="6">
    <location>
        <begin position="361"/>
        <end position="381"/>
    </location>
</feature>
<organism evidence="9 10">
    <name type="scientific">Leptosia nina</name>
    <dbReference type="NCBI Taxonomy" id="320188"/>
    <lineage>
        <taxon>Eukaryota</taxon>
        <taxon>Metazoa</taxon>
        <taxon>Ecdysozoa</taxon>
        <taxon>Arthropoda</taxon>
        <taxon>Hexapoda</taxon>
        <taxon>Insecta</taxon>
        <taxon>Pterygota</taxon>
        <taxon>Neoptera</taxon>
        <taxon>Endopterygota</taxon>
        <taxon>Lepidoptera</taxon>
        <taxon>Glossata</taxon>
        <taxon>Ditrysia</taxon>
        <taxon>Papilionoidea</taxon>
        <taxon>Pieridae</taxon>
        <taxon>Pierinae</taxon>
        <taxon>Leptosia</taxon>
    </lineage>
</organism>
<gene>
    <name evidence="9" type="ORF">LNINA_LOCUS13095</name>
</gene>
<reference evidence="9 10" key="1">
    <citation type="submission" date="2023-11" db="EMBL/GenBank/DDBJ databases">
        <authorList>
            <person name="Okamura Y."/>
        </authorList>
    </citation>
    <scope>NUCLEOTIDE SEQUENCE [LARGE SCALE GENOMIC DNA]</scope>
</reference>
<comment type="subcellular location">
    <subcellularLocation>
        <location evidence="1 5">Cytoplasm</location>
    </subcellularLocation>
</comment>
<dbReference type="FunFam" id="2.40.50.90:FF:000002">
    <property type="entry name" value="Staphylococcal nuclease domain-containing protein"/>
    <property type="match status" value="1"/>
</dbReference>
<dbReference type="SUPFAM" id="SSF50199">
    <property type="entry name" value="Staphylococcal nuclease"/>
    <property type="match status" value="5"/>
</dbReference>
<dbReference type="FunFam" id="2.30.30.140:FF:000018">
    <property type="entry name" value="Serine/threonine-protein kinase 31"/>
    <property type="match status" value="1"/>
</dbReference>
<dbReference type="SMART" id="SM00333">
    <property type="entry name" value="TUDOR"/>
    <property type="match status" value="1"/>
</dbReference>
<evidence type="ECO:0000313" key="10">
    <source>
        <dbReference type="Proteomes" id="UP001497472"/>
    </source>
</evidence>
<evidence type="ECO:0000256" key="1">
    <source>
        <dbReference type="ARBA" id="ARBA00004496"/>
    </source>
</evidence>
<evidence type="ECO:0000256" key="3">
    <source>
        <dbReference type="ARBA" id="ARBA00022490"/>
    </source>
</evidence>
<feature type="domain" description="TNase-like" evidence="8">
    <location>
        <begin position="182"/>
        <end position="313"/>
    </location>
</feature>
<dbReference type="InterPro" id="IPR016071">
    <property type="entry name" value="Staphylococal_nuclease_OB-fold"/>
</dbReference>
<dbReference type="GO" id="GO:0006402">
    <property type="term" value="P:mRNA catabolic process"/>
    <property type="evidence" value="ECO:0007669"/>
    <property type="project" value="UniProtKB-UniRule"/>
</dbReference>
<evidence type="ECO:0000256" key="6">
    <source>
        <dbReference type="SAM" id="MobiDB-lite"/>
    </source>
</evidence>
<evidence type="ECO:0000256" key="5">
    <source>
        <dbReference type="PIRNR" id="PIRNR017179"/>
    </source>
</evidence>